<dbReference type="InterPro" id="IPR005184">
    <property type="entry name" value="DUF306_Meta_HslJ"/>
</dbReference>
<accession>A0ABU0H5F9</accession>
<feature type="domain" description="C-type lysozyme inhibitor" evidence="7">
    <location>
        <begin position="28"/>
        <end position="95"/>
    </location>
</feature>
<keyword evidence="2" id="KW-0472">Membrane</keyword>
<feature type="domain" description="DUF306" evidence="6">
    <location>
        <begin position="109"/>
        <end position="212"/>
    </location>
</feature>
<dbReference type="SUPFAM" id="SSF141488">
    <property type="entry name" value="YdhA-like"/>
    <property type="match status" value="1"/>
</dbReference>
<protein>
    <submittedName>
        <fullName evidence="8">Heat shock protein HslJ</fullName>
    </submittedName>
</protein>
<evidence type="ECO:0000256" key="5">
    <source>
        <dbReference type="SAM" id="SignalP"/>
    </source>
</evidence>
<keyword evidence="9" id="KW-1185">Reference proteome</keyword>
<dbReference type="Gene3D" id="2.40.128.200">
    <property type="match status" value="1"/>
</dbReference>
<feature type="signal peptide" evidence="5">
    <location>
        <begin position="1"/>
        <end position="21"/>
    </location>
</feature>
<dbReference type="InterPro" id="IPR038670">
    <property type="entry name" value="HslJ-like_sf"/>
</dbReference>
<evidence type="ECO:0000256" key="1">
    <source>
        <dbReference type="ARBA" id="ARBA00022729"/>
    </source>
</evidence>
<gene>
    <name evidence="8" type="ORF">QO014_001929</name>
</gene>
<evidence type="ECO:0000313" key="9">
    <source>
        <dbReference type="Proteomes" id="UP001241603"/>
    </source>
</evidence>
<reference evidence="8 9" key="1">
    <citation type="submission" date="2023-07" db="EMBL/GenBank/DDBJ databases">
        <title>Genomic Encyclopedia of Type Strains, Phase IV (KMG-IV): sequencing the most valuable type-strain genomes for metagenomic binning, comparative biology and taxonomic classification.</title>
        <authorList>
            <person name="Goeker M."/>
        </authorList>
    </citation>
    <scope>NUCLEOTIDE SEQUENCE [LARGE SCALE GENOMIC DNA]</scope>
    <source>
        <strain evidence="8 9">B6-8</strain>
    </source>
</reference>
<evidence type="ECO:0000256" key="4">
    <source>
        <dbReference type="ARBA" id="ARBA00023288"/>
    </source>
</evidence>
<feature type="chain" id="PRO_5045409591" evidence="5">
    <location>
        <begin position="22"/>
        <end position="217"/>
    </location>
</feature>
<comment type="caution">
    <text evidence="8">The sequence shown here is derived from an EMBL/GenBank/DDBJ whole genome shotgun (WGS) entry which is preliminary data.</text>
</comment>
<dbReference type="EMBL" id="JAUSVO010000002">
    <property type="protein sequence ID" value="MDQ0437544.1"/>
    <property type="molecule type" value="Genomic_DNA"/>
</dbReference>
<evidence type="ECO:0000256" key="2">
    <source>
        <dbReference type="ARBA" id="ARBA00023136"/>
    </source>
</evidence>
<dbReference type="Pfam" id="PF09864">
    <property type="entry name" value="MliC"/>
    <property type="match status" value="1"/>
</dbReference>
<dbReference type="Pfam" id="PF03724">
    <property type="entry name" value="META"/>
    <property type="match status" value="1"/>
</dbReference>
<evidence type="ECO:0000256" key="3">
    <source>
        <dbReference type="ARBA" id="ARBA00023139"/>
    </source>
</evidence>
<evidence type="ECO:0000259" key="6">
    <source>
        <dbReference type="Pfam" id="PF03724"/>
    </source>
</evidence>
<dbReference type="Proteomes" id="UP001241603">
    <property type="component" value="Unassembled WGS sequence"/>
</dbReference>
<evidence type="ECO:0000259" key="7">
    <source>
        <dbReference type="Pfam" id="PF09864"/>
    </source>
</evidence>
<dbReference type="PANTHER" id="PTHR35535">
    <property type="entry name" value="HEAT SHOCK PROTEIN HSLJ"/>
    <property type="match status" value="1"/>
</dbReference>
<dbReference type="InterPro" id="IPR018660">
    <property type="entry name" value="MliC"/>
</dbReference>
<dbReference type="InterPro" id="IPR053147">
    <property type="entry name" value="Hsp_HslJ-like"/>
</dbReference>
<evidence type="ECO:0000313" key="8">
    <source>
        <dbReference type="EMBL" id="MDQ0437544.1"/>
    </source>
</evidence>
<dbReference type="PANTHER" id="PTHR35535:SF1">
    <property type="entry name" value="HEAT SHOCK PROTEIN HSLJ"/>
    <property type="match status" value="1"/>
</dbReference>
<keyword evidence="1 5" id="KW-0732">Signal</keyword>
<dbReference type="InterPro" id="IPR036328">
    <property type="entry name" value="MliC_sf"/>
</dbReference>
<keyword evidence="3" id="KW-0564">Palmitate</keyword>
<keyword evidence="8" id="KW-0346">Stress response</keyword>
<dbReference type="RefSeq" id="WP_266348458.1">
    <property type="nucleotide sequence ID" value="NZ_JAPKNG010000002.1"/>
</dbReference>
<proteinExistence type="predicted"/>
<keyword evidence="4" id="KW-0449">Lipoprotein</keyword>
<organism evidence="8 9">
    <name type="scientific">Kaistia dalseonensis</name>
    <dbReference type="NCBI Taxonomy" id="410840"/>
    <lineage>
        <taxon>Bacteria</taxon>
        <taxon>Pseudomonadati</taxon>
        <taxon>Pseudomonadota</taxon>
        <taxon>Alphaproteobacteria</taxon>
        <taxon>Hyphomicrobiales</taxon>
        <taxon>Kaistiaceae</taxon>
        <taxon>Kaistia</taxon>
    </lineage>
</organism>
<sequence>MKRLATLAVLFVAAGLGHAAAADKPVDYVCQDGTVFTIIFKGMDGSGDAVVKINGDTIPLANQRPASGMWYASPRHEFRGKGDDATWTIGRRAPTDCHAVPAKAEAKSPAGAWLLTEIGGKPSVATVKTRITIVKDGAVSGTGGCNRISTMAKIDGSTITFEPASATMMACPEPAMAQEQAFLKALGATKAWRREGGTLILLDAAGKSLASFAPVAK</sequence>
<dbReference type="Gene3D" id="2.40.128.270">
    <property type="match status" value="1"/>
</dbReference>
<name>A0ABU0H5F9_9HYPH</name>